<feature type="domain" description="Integrase catalytic" evidence="1">
    <location>
        <begin position="513"/>
        <end position="576"/>
    </location>
</feature>
<sequence length="576" mass="66224">MTWASAPSMRFDEYGNKMVPKMSKRTRDRRHTDRTLPWRSEHGHVYLVPLDPGNLSALDLRVVKWQVATPSHVRPSRVPGKVDTPKPRCLGSAHACPNKIKFELHLNPNLRHIDLNPFEERLGEPQPVYFGEGLTEDGQVPEIEESLHRLKDRQLASVELTEEINVFAWSYVDMSGLDPSIVKHFFPLDTEKFPPKRQQLRRKWASLLLRIKEEVIKQINAGFLEVCNYFEWVANIVPVKKKDGRVRVYVDYRDLNKASPKDNFPLPHIDVLVDSTVRHAQFPFMDGISGDSDSTCSITQLACSMRNIAKWRCQLTEYDIEYVSRTLVKGQAIANHLAEFPINDDTPINADFPDEGILQVNDEKDEPTWKMYFDGAEYEACILGLRAAIEFKGNLIEPLEIRIAKGPAHCNAIEATDAKLWYEDIKHLLQTGQYPPFADRRDRKTLRRLAVHYFLSGGTLNRRSFDTTLLRCIDIHESQRLMEETDCVKHVRHCHRCQVYADHIKAPPNELRPMTTPWPFLMWGMDVISPINPKASNGHLFILVAIDYFTKWIEAITLASVTAKAVARFLKRDVIA</sequence>
<reference evidence="2 3" key="1">
    <citation type="submission" date="2017-11" db="EMBL/GenBank/DDBJ databases">
        <title>De-novo sequencing of pomegranate (Punica granatum L.) genome.</title>
        <authorList>
            <person name="Akparov Z."/>
            <person name="Amiraslanov A."/>
            <person name="Hajiyeva S."/>
            <person name="Abbasov M."/>
            <person name="Kaur K."/>
            <person name="Hamwieh A."/>
            <person name="Solovyev V."/>
            <person name="Salamov A."/>
            <person name="Braich B."/>
            <person name="Kosarev P."/>
            <person name="Mahmoud A."/>
            <person name="Hajiyev E."/>
            <person name="Babayeva S."/>
            <person name="Izzatullayeva V."/>
            <person name="Mammadov A."/>
            <person name="Mammadov A."/>
            <person name="Sharifova S."/>
            <person name="Ojaghi J."/>
            <person name="Eynullazada K."/>
            <person name="Bayramov B."/>
            <person name="Abdulazimova A."/>
            <person name="Shahmuradov I."/>
        </authorList>
    </citation>
    <scope>NUCLEOTIDE SEQUENCE [LARGE SCALE GENOMIC DNA]</scope>
    <source>
        <strain evidence="3">cv. AG2017</strain>
        <tissue evidence="2">Leaf</tissue>
    </source>
</reference>
<dbReference type="InterPro" id="IPR043502">
    <property type="entry name" value="DNA/RNA_pol_sf"/>
</dbReference>
<dbReference type="PANTHER" id="PTHR48475:SF1">
    <property type="entry name" value="RNASE H TYPE-1 DOMAIN-CONTAINING PROTEIN"/>
    <property type="match status" value="1"/>
</dbReference>
<dbReference type="GO" id="GO:0003676">
    <property type="term" value="F:nucleic acid binding"/>
    <property type="evidence" value="ECO:0007669"/>
    <property type="project" value="InterPro"/>
</dbReference>
<dbReference type="Gene3D" id="3.10.10.10">
    <property type="entry name" value="HIV Type 1 Reverse Transcriptase, subunit A, domain 1"/>
    <property type="match status" value="1"/>
</dbReference>
<protein>
    <recommendedName>
        <fullName evidence="1">Integrase catalytic domain-containing protein</fullName>
    </recommendedName>
</protein>
<evidence type="ECO:0000313" key="2">
    <source>
        <dbReference type="EMBL" id="PKI45188.1"/>
    </source>
</evidence>
<dbReference type="InterPro" id="IPR001584">
    <property type="entry name" value="Integrase_cat-core"/>
</dbReference>
<evidence type="ECO:0000313" key="3">
    <source>
        <dbReference type="Proteomes" id="UP000233551"/>
    </source>
</evidence>
<dbReference type="PROSITE" id="PS50994">
    <property type="entry name" value="INTEGRASE"/>
    <property type="match status" value="1"/>
</dbReference>
<dbReference type="Proteomes" id="UP000233551">
    <property type="component" value="Unassembled WGS sequence"/>
</dbReference>
<dbReference type="SUPFAM" id="SSF53098">
    <property type="entry name" value="Ribonuclease H-like"/>
    <property type="match status" value="1"/>
</dbReference>
<gene>
    <name evidence="2" type="ORF">CRG98_034425</name>
</gene>
<evidence type="ECO:0000259" key="1">
    <source>
        <dbReference type="PROSITE" id="PS50994"/>
    </source>
</evidence>
<keyword evidence="3" id="KW-1185">Reference proteome</keyword>
<dbReference type="Gene3D" id="3.30.420.10">
    <property type="entry name" value="Ribonuclease H-like superfamily/Ribonuclease H"/>
    <property type="match status" value="1"/>
</dbReference>
<dbReference type="AlphaFoldDB" id="A0A2I0IME9"/>
<organism evidence="2 3">
    <name type="scientific">Punica granatum</name>
    <name type="common">Pomegranate</name>
    <dbReference type="NCBI Taxonomy" id="22663"/>
    <lineage>
        <taxon>Eukaryota</taxon>
        <taxon>Viridiplantae</taxon>
        <taxon>Streptophyta</taxon>
        <taxon>Embryophyta</taxon>
        <taxon>Tracheophyta</taxon>
        <taxon>Spermatophyta</taxon>
        <taxon>Magnoliopsida</taxon>
        <taxon>eudicotyledons</taxon>
        <taxon>Gunneridae</taxon>
        <taxon>Pentapetalae</taxon>
        <taxon>rosids</taxon>
        <taxon>malvids</taxon>
        <taxon>Myrtales</taxon>
        <taxon>Lythraceae</taxon>
        <taxon>Punica</taxon>
    </lineage>
</organism>
<dbReference type="EMBL" id="PGOL01002765">
    <property type="protein sequence ID" value="PKI45188.1"/>
    <property type="molecule type" value="Genomic_DNA"/>
</dbReference>
<dbReference type="GO" id="GO:0015074">
    <property type="term" value="P:DNA integration"/>
    <property type="evidence" value="ECO:0007669"/>
    <property type="project" value="InterPro"/>
</dbReference>
<dbReference type="InterPro" id="IPR012337">
    <property type="entry name" value="RNaseH-like_sf"/>
</dbReference>
<dbReference type="InterPro" id="IPR036397">
    <property type="entry name" value="RNaseH_sf"/>
</dbReference>
<comment type="caution">
    <text evidence="2">The sequence shown here is derived from an EMBL/GenBank/DDBJ whole genome shotgun (WGS) entry which is preliminary data.</text>
</comment>
<proteinExistence type="predicted"/>
<accession>A0A2I0IME9</accession>
<dbReference type="SUPFAM" id="SSF56672">
    <property type="entry name" value="DNA/RNA polymerases"/>
    <property type="match status" value="1"/>
</dbReference>
<name>A0A2I0IME9_PUNGR</name>
<dbReference type="PANTHER" id="PTHR48475">
    <property type="entry name" value="RIBONUCLEASE H"/>
    <property type="match status" value="1"/>
</dbReference>